<dbReference type="AlphaFoldDB" id="A0AAU7JGY4"/>
<dbReference type="InterPro" id="IPR050832">
    <property type="entry name" value="Bact_Acetyltransf"/>
</dbReference>
<dbReference type="SUPFAM" id="SSF55729">
    <property type="entry name" value="Acyl-CoA N-acyltransferases (Nat)"/>
    <property type="match status" value="1"/>
</dbReference>
<keyword evidence="1" id="KW-0808">Transferase</keyword>
<reference evidence="4" key="1">
    <citation type="submission" date="2024-05" db="EMBL/GenBank/DDBJ databases">
        <authorList>
            <person name="Kim S."/>
            <person name="Heo J."/>
            <person name="Choi H."/>
            <person name="Choi Y."/>
            <person name="Kwon S.-W."/>
            <person name="Kim Y."/>
        </authorList>
    </citation>
    <scope>NUCLEOTIDE SEQUENCE</scope>
    <source>
        <strain evidence="4">KACC 23698</strain>
    </source>
</reference>
<dbReference type="GO" id="GO:0016747">
    <property type="term" value="F:acyltransferase activity, transferring groups other than amino-acyl groups"/>
    <property type="evidence" value="ECO:0007669"/>
    <property type="project" value="InterPro"/>
</dbReference>
<dbReference type="PANTHER" id="PTHR43877">
    <property type="entry name" value="AMINOALKYLPHOSPHONATE N-ACETYLTRANSFERASE-RELATED-RELATED"/>
    <property type="match status" value="1"/>
</dbReference>
<dbReference type="Pfam" id="PF00583">
    <property type="entry name" value="Acetyltransf_1"/>
    <property type="match status" value="1"/>
</dbReference>
<organism evidence="4">
    <name type="scientific">Alsobacter sp. KACC 23698</name>
    <dbReference type="NCBI Taxonomy" id="3149229"/>
    <lineage>
        <taxon>Bacteria</taxon>
        <taxon>Pseudomonadati</taxon>
        <taxon>Pseudomonadota</taxon>
        <taxon>Alphaproteobacteria</taxon>
        <taxon>Hyphomicrobiales</taxon>
        <taxon>Alsobacteraceae</taxon>
        <taxon>Alsobacter</taxon>
    </lineage>
</organism>
<dbReference type="EMBL" id="CP157484">
    <property type="protein sequence ID" value="XBO39677.1"/>
    <property type="molecule type" value="Genomic_DNA"/>
</dbReference>
<evidence type="ECO:0000256" key="1">
    <source>
        <dbReference type="ARBA" id="ARBA00022679"/>
    </source>
</evidence>
<dbReference type="InterPro" id="IPR016181">
    <property type="entry name" value="Acyl_CoA_acyltransferase"/>
</dbReference>
<name>A0AAU7JGY4_9HYPH</name>
<keyword evidence="2" id="KW-0012">Acyltransferase</keyword>
<accession>A0AAU7JGY4</accession>
<dbReference type="PROSITE" id="PS51186">
    <property type="entry name" value="GNAT"/>
    <property type="match status" value="1"/>
</dbReference>
<proteinExistence type="predicted"/>
<evidence type="ECO:0000256" key="2">
    <source>
        <dbReference type="ARBA" id="ARBA00023315"/>
    </source>
</evidence>
<gene>
    <name evidence="4" type="ORF">ABEG18_02515</name>
</gene>
<protein>
    <submittedName>
        <fullName evidence="4">GNAT family N-acetyltransferase</fullName>
    </submittedName>
</protein>
<feature type="domain" description="N-acetyltransferase" evidence="3">
    <location>
        <begin position="7"/>
        <end position="161"/>
    </location>
</feature>
<sequence length="173" mass="18234">MTSAPDILIRPAVDADGPALADLIRAVFAEYEDCPFVPEEFPELAAPASAFAARNGAMWVAERGGAVVGSLAIAPNQDPGVFELFKVYVAGPERGGGLSARLLERAIAFARAGGGRRIALWSDSRFTRGHAFYLKHGFRRVAGIRALHDAGVTLEFGFARDLGPGPALAARAS</sequence>
<dbReference type="InterPro" id="IPR000182">
    <property type="entry name" value="GNAT_dom"/>
</dbReference>
<evidence type="ECO:0000259" key="3">
    <source>
        <dbReference type="PROSITE" id="PS51186"/>
    </source>
</evidence>
<evidence type="ECO:0000313" key="4">
    <source>
        <dbReference type="EMBL" id="XBO39677.1"/>
    </source>
</evidence>
<dbReference type="CDD" id="cd04301">
    <property type="entry name" value="NAT_SF"/>
    <property type="match status" value="1"/>
</dbReference>
<dbReference type="RefSeq" id="WP_406856523.1">
    <property type="nucleotide sequence ID" value="NZ_CP157484.1"/>
</dbReference>
<dbReference type="Gene3D" id="3.40.630.30">
    <property type="match status" value="1"/>
</dbReference>